<name>A0A165D0A2_9APHY</name>
<dbReference type="GeneID" id="63829959"/>
<dbReference type="EMBL" id="KV427640">
    <property type="protein sequence ID" value="KZT03877.1"/>
    <property type="molecule type" value="Genomic_DNA"/>
</dbReference>
<feature type="compositionally biased region" description="Polar residues" evidence="1">
    <location>
        <begin position="238"/>
        <end position="248"/>
    </location>
</feature>
<proteinExistence type="predicted"/>
<dbReference type="AlphaFoldDB" id="A0A165D0A2"/>
<evidence type="ECO:0000313" key="3">
    <source>
        <dbReference type="Proteomes" id="UP000076871"/>
    </source>
</evidence>
<sequence length="326" mass="36063">MSPLPPKPLPSFKRNSAASTGKAPQVHNGIVSPNGRYHPYSHDPRRTCRLTASNLLIARPDDPRSDLQKLRSKVSLWTEAIPRDASDPSIPIYKPYWWSNDDATAVLAFAFSQDYHPCGIHENPKGTLPENIALTVCATIQRYKVLQQPHIAAKFTEAQIQCRDHILRHLGALNERIGRGDDFTFVDRRIAIKLCVGLGKISFRGINKEQERIGRDIYNLGGVAFPGGHTASEPSDPWRSNTPSTSSKAGPAAPAEELHNSSTPKALGVVRNLSPTTLPEFTTSQTWEWQGIPYATIEEAADAAAPDTILRDVKEWTMNVVRAFIM</sequence>
<protein>
    <submittedName>
        <fullName evidence="2">Uncharacterized protein</fullName>
    </submittedName>
</protein>
<feature type="region of interest" description="Disordered" evidence="1">
    <location>
        <begin position="1"/>
        <end position="43"/>
    </location>
</feature>
<dbReference type="RefSeq" id="XP_040761617.1">
    <property type="nucleotide sequence ID" value="XM_040912931.1"/>
</dbReference>
<dbReference type="InParanoid" id="A0A165D0A2"/>
<dbReference type="Proteomes" id="UP000076871">
    <property type="component" value="Unassembled WGS sequence"/>
</dbReference>
<keyword evidence="3" id="KW-1185">Reference proteome</keyword>
<organism evidence="2 3">
    <name type="scientific">Laetiporus sulphureus 93-53</name>
    <dbReference type="NCBI Taxonomy" id="1314785"/>
    <lineage>
        <taxon>Eukaryota</taxon>
        <taxon>Fungi</taxon>
        <taxon>Dikarya</taxon>
        <taxon>Basidiomycota</taxon>
        <taxon>Agaricomycotina</taxon>
        <taxon>Agaricomycetes</taxon>
        <taxon>Polyporales</taxon>
        <taxon>Laetiporus</taxon>
    </lineage>
</organism>
<evidence type="ECO:0000313" key="2">
    <source>
        <dbReference type="EMBL" id="KZT03877.1"/>
    </source>
</evidence>
<reference evidence="2 3" key="1">
    <citation type="journal article" date="2016" name="Mol. Biol. Evol.">
        <title>Comparative Genomics of Early-Diverging Mushroom-Forming Fungi Provides Insights into the Origins of Lignocellulose Decay Capabilities.</title>
        <authorList>
            <person name="Nagy L.G."/>
            <person name="Riley R."/>
            <person name="Tritt A."/>
            <person name="Adam C."/>
            <person name="Daum C."/>
            <person name="Floudas D."/>
            <person name="Sun H."/>
            <person name="Yadav J.S."/>
            <person name="Pangilinan J."/>
            <person name="Larsson K.H."/>
            <person name="Matsuura K."/>
            <person name="Barry K."/>
            <person name="Labutti K."/>
            <person name="Kuo R."/>
            <person name="Ohm R.A."/>
            <person name="Bhattacharya S.S."/>
            <person name="Shirouzu T."/>
            <person name="Yoshinaga Y."/>
            <person name="Martin F.M."/>
            <person name="Grigoriev I.V."/>
            <person name="Hibbett D.S."/>
        </authorList>
    </citation>
    <scope>NUCLEOTIDE SEQUENCE [LARGE SCALE GENOMIC DNA]</scope>
    <source>
        <strain evidence="2 3">93-53</strain>
    </source>
</reference>
<gene>
    <name evidence="2" type="ORF">LAESUDRAFT_761480</name>
</gene>
<evidence type="ECO:0000256" key="1">
    <source>
        <dbReference type="SAM" id="MobiDB-lite"/>
    </source>
</evidence>
<accession>A0A165D0A2</accession>
<feature type="region of interest" description="Disordered" evidence="1">
    <location>
        <begin position="229"/>
        <end position="261"/>
    </location>
</feature>